<sequence length="66" mass="8108">MDKVKLYLKHRKKSYFLKAILFISLFIILILVFGPPKYYVVPILYMITIFGIPEFVEYKRWKKDKY</sequence>
<evidence type="ECO:0000256" key="1">
    <source>
        <dbReference type="SAM" id="Phobius"/>
    </source>
</evidence>
<name>A0ABR8PNH9_9BACL</name>
<feature type="transmembrane region" description="Helical" evidence="1">
    <location>
        <begin position="39"/>
        <end position="56"/>
    </location>
</feature>
<feature type="transmembrane region" description="Helical" evidence="1">
    <location>
        <begin position="15"/>
        <end position="33"/>
    </location>
</feature>
<comment type="caution">
    <text evidence="2">The sequence shown here is derived from an EMBL/GenBank/DDBJ whole genome shotgun (WGS) entry which is preliminary data.</text>
</comment>
<proteinExistence type="predicted"/>
<evidence type="ECO:0000313" key="2">
    <source>
        <dbReference type="EMBL" id="MBD7909670.1"/>
    </source>
</evidence>
<dbReference type="EMBL" id="JACSQY010000017">
    <property type="protein sequence ID" value="MBD7909670.1"/>
    <property type="molecule type" value="Genomic_DNA"/>
</dbReference>
<gene>
    <name evidence="2" type="ORF">H9659_15135</name>
</gene>
<keyword evidence="3" id="KW-1185">Reference proteome</keyword>
<dbReference type="Proteomes" id="UP000659496">
    <property type="component" value="Unassembled WGS sequence"/>
</dbReference>
<organism evidence="2 3">
    <name type="scientific">Sporosarcina gallistercoris</name>
    <dbReference type="NCBI Taxonomy" id="2762245"/>
    <lineage>
        <taxon>Bacteria</taxon>
        <taxon>Bacillati</taxon>
        <taxon>Bacillota</taxon>
        <taxon>Bacilli</taxon>
        <taxon>Bacillales</taxon>
        <taxon>Caryophanaceae</taxon>
        <taxon>Sporosarcina</taxon>
    </lineage>
</organism>
<protein>
    <submittedName>
        <fullName evidence="2">Uncharacterized protein</fullName>
    </submittedName>
</protein>
<dbReference type="RefSeq" id="WP_191692126.1">
    <property type="nucleotide sequence ID" value="NZ_JACSQY010000017.1"/>
</dbReference>
<keyword evidence="1" id="KW-1133">Transmembrane helix</keyword>
<evidence type="ECO:0000313" key="3">
    <source>
        <dbReference type="Proteomes" id="UP000659496"/>
    </source>
</evidence>
<accession>A0ABR8PNH9</accession>
<keyword evidence="1" id="KW-0812">Transmembrane</keyword>
<reference evidence="2 3" key="1">
    <citation type="submission" date="2020-08" db="EMBL/GenBank/DDBJ databases">
        <title>A Genomic Blueprint of the Chicken Gut Microbiome.</title>
        <authorList>
            <person name="Gilroy R."/>
            <person name="Ravi A."/>
            <person name="Getino M."/>
            <person name="Pursley I."/>
            <person name="Horton D.L."/>
            <person name="Alikhan N.-F."/>
            <person name="Baker D."/>
            <person name="Gharbi K."/>
            <person name="Hall N."/>
            <person name="Watson M."/>
            <person name="Adriaenssens E.M."/>
            <person name="Foster-Nyarko E."/>
            <person name="Jarju S."/>
            <person name="Secka A."/>
            <person name="Antonio M."/>
            <person name="Oren A."/>
            <person name="Chaudhuri R."/>
            <person name="La Ragione R.M."/>
            <person name="Hildebrand F."/>
            <person name="Pallen M.J."/>
        </authorList>
    </citation>
    <scope>NUCLEOTIDE SEQUENCE [LARGE SCALE GENOMIC DNA]</scope>
    <source>
        <strain evidence="2 3">Sa3CUA8</strain>
    </source>
</reference>
<keyword evidence="1" id="KW-0472">Membrane</keyword>